<gene>
    <name evidence="1" type="ORF">DXH95_00670</name>
</gene>
<evidence type="ECO:0000313" key="2">
    <source>
        <dbReference type="Proteomes" id="UP000263833"/>
    </source>
</evidence>
<dbReference type="RefSeq" id="WP_115547563.1">
    <property type="nucleotide sequence ID" value="NZ_QRGP01000001.1"/>
</dbReference>
<dbReference type="Proteomes" id="UP000263833">
    <property type="component" value="Unassembled WGS sequence"/>
</dbReference>
<name>A0A371BEH4_9SPHN</name>
<protein>
    <submittedName>
        <fullName evidence="1">Uncharacterized protein</fullName>
    </submittedName>
</protein>
<organism evidence="1 2">
    <name type="scientific">Sphingorhabdus pulchriflava</name>
    <dbReference type="NCBI Taxonomy" id="2292257"/>
    <lineage>
        <taxon>Bacteria</taxon>
        <taxon>Pseudomonadati</taxon>
        <taxon>Pseudomonadota</taxon>
        <taxon>Alphaproteobacteria</taxon>
        <taxon>Sphingomonadales</taxon>
        <taxon>Sphingomonadaceae</taxon>
        <taxon>Sphingorhabdus</taxon>
    </lineage>
</organism>
<comment type="caution">
    <text evidence="1">The sequence shown here is derived from an EMBL/GenBank/DDBJ whole genome shotgun (WGS) entry which is preliminary data.</text>
</comment>
<dbReference type="EMBL" id="QRGP01000001">
    <property type="protein sequence ID" value="RDV06002.1"/>
    <property type="molecule type" value="Genomic_DNA"/>
</dbReference>
<accession>A0A371BEH4</accession>
<reference evidence="2" key="1">
    <citation type="submission" date="2018-08" db="EMBL/GenBank/DDBJ databases">
        <authorList>
            <person name="Kim S.-J."/>
            <person name="Jung G.-Y."/>
        </authorList>
    </citation>
    <scope>NUCLEOTIDE SEQUENCE [LARGE SCALE GENOMIC DNA]</scope>
    <source>
        <strain evidence="2">GY_G</strain>
    </source>
</reference>
<evidence type="ECO:0000313" key="1">
    <source>
        <dbReference type="EMBL" id="RDV06002.1"/>
    </source>
</evidence>
<proteinExistence type="predicted"/>
<keyword evidence="2" id="KW-1185">Reference proteome</keyword>
<dbReference type="AlphaFoldDB" id="A0A371BEH4"/>
<dbReference type="OrthoDB" id="7628592at2"/>
<sequence>MSFQFDHFAAAVRAGGEISARDTLALRQWAWGDGVLSQRDAQALFELNTHAQSKDPEWVKFFTEALCDYVIDGTEPKGYVSEADALWVIEEIDKDGHVESVAELELLVKLAEKAVDLPNVLKFYALEQIEKIIVSGEGPTRETAVTPRTVTADEALLLRRLIFAAGSHGPVIVSREEADLLFRIKDACLSSENAPAWEKLFVQGVANHLQGFSAYTPLTRERAEQLEGFMRNSAPSIGRFFARMGQLDLKAGFAEIFRSQDLPRDYDADVEEAEEITRPEKGWLDARIAERAGVDRYEQALLDFLSA</sequence>